<organism evidence="2 3">
    <name type="scientific">Nocardioides plantarum</name>
    <dbReference type="NCBI Taxonomy" id="29299"/>
    <lineage>
        <taxon>Bacteria</taxon>
        <taxon>Bacillati</taxon>
        <taxon>Actinomycetota</taxon>
        <taxon>Actinomycetes</taxon>
        <taxon>Propionibacteriales</taxon>
        <taxon>Nocardioidaceae</taxon>
        <taxon>Nocardioides</taxon>
    </lineage>
</organism>
<dbReference type="EMBL" id="JBHMDG010000034">
    <property type="protein sequence ID" value="MFB9315343.1"/>
    <property type="molecule type" value="Genomic_DNA"/>
</dbReference>
<feature type="transmembrane region" description="Helical" evidence="1">
    <location>
        <begin position="166"/>
        <end position="186"/>
    </location>
</feature>
<feature type="transmembrane region" description="Helical" evidence="1">
    <location>
        <begin position="46"/>
        <end position="66"/>
    </location>
</feature>
<comment type="caution">
    <text evidence="2">The sequence shown here is derived from an EMBL/GenBank/DDBJ whole genome shotgun (WGS) entry which is preliminary data.</text>
</comment>
<sequence length="203" mass="21364">MLRTWLLAHHIERRWVLVAVGSWVALWGFASITVPLKYPYEARGQVFDSGVVIGLLIPLAVMNLALDEGPADLVRSAARRLTTTRIALITGYLLTAALFSTAMAWAVALPIALVLADTLLLAGVNIAGNALLGTRLGWLPAAATAFTMSAPGLVPFEANLLYNRDVSSTFVIVIGATVVVAAAAYARAGAVGLLGRTSRATPE</sequence>
<evidence type="ECO:0000256" key="1">
    <source>
        <dbReference type="SAM" id="Phobius"/>
    </source>
</evidence>
<feature type="transmembrane region" description="Helical" evidence="1">
    <location>
        <begin position="86"/>
        <end position="115"/>
    </location>
</feature>
<proteinExistence type="predicted"/>
<protein>
    <submittedName>
        <fullName evidence="2">Uncharacterized protein</fullName>
    </submittedName>
</protein>
<keyword evidence="1" id="KW-0472">Membrane</keyword>
<keyword evidence="3" id="KW-1185">Reference proteome</keyword>
<dbReference type="RefSeq" id="WP_140009321.1">
    <property type="nucleotide sequence ID" value="NZ_JBHMDG010000034.1"/>
</dbReference>
<evidence type="ECO:0000313" key="3">
    <source>
        <dbReference type="Proteomes" id="UP001589750"/>
    </source>
</evidence>
<accession>A0ABV5KGV2</accession>
<gene>
    <name evidence="2" type="ORF">ACFFRI_20005</name>
</gene>
<reference evidence="2 3" key="1">
    <citation type="submission" date="2024-09" db="EMBL/GenBank/DDBJ databases">
        <authorList>
            <person name="Sun Q."/>
            <person name="Mori K."/>
        </authorList>
    </citation>
    <scope>NUCLEOTIDE SEQUENCE [LARGE SCALE GENOMIC DNA]</scope>
    <source>
        <strain evidence="2 3">JCM 9626</strain>
    </source>
</reference>
<name>A0ABV5KGV2_9ACTN</name>
<keyword evidence="1" id="KW-1133">Transmembrane helix</keyword>
<evidence type="ECO:0000313" key="2">
    <source>
        <dbReference type="EMBL" id="MFB9315343.1"/>
    </source>
</evidence>
<feature type="transmembrane region" description="Helical" evidence="1">
    <location>
        <begin position="136"/>
        <end position="154"/>
    </location>
</feature>
<dbReference type="Proteomes" id="UP001589750">
    <property type="component" value="Unassembled WGS sequence"/>
</dbReference>
<keyword evidence="1" id="KW-0812">Transmembrane</keyword>
<feature type="transmembrane region" description="Helical" evidence="1">
    <location>
        <begin position="15"/>
        <end position="34"/>
    </location>
</feature>